<keyword evidence="2" id="KW-1185">Reference proteome</keyword>
<protein>
    <recommendedName>
        <fullName evidence="3">DUF3806 domain-containing protein</fullName>
    </recommendedName>
</protein>
<evidence type="ECO:0000313" key="2">
    <source>
        <dbReference type="Proteomes" id="UP000724149"/>
    </source>
</evidence>
<reference evidence="1 2" key="1">
    <citation type="journal article" date="2021" name="Sci. Rep.">
        <title>The distribution of antibiotic resistance genes in chicken gut microbiota commensals.</title>
        <authorList>
            <person name="Juricova H."/>
            <person name="Matiasovicova J."/>
            <person name="Kubasova T."/>
            <person name="Cejkova D."/>
            <person name="Rychlik I."/>
        </authorList>
    </citation>
    <scope>NUCLEOTIDE SEQUENCE [LARGE SCALE GENOMIC DNA]</scope>
    <source>
        <strain evidence="1 2">An564</strain>
    </source>
</reference>
<evidence type="ECO:0000313" key="1">
    <source>
        <dbReference type="EMBL" id="MBM6923188.1"/>
    </source>
</evidence>
<dbReference type="Proteomes" id="UP000724149">
    <property type="component" value="Unassembled WGS sequence"/>
</dbReference>
<proteinExistence type="predicted"/>
<organism evidence="1 2">
    <name type="scientific">Hydrogenoanaerobacterium saccharovorans</name>
    <dbReference type="NCBI Taxonomy" id="474960"/>
    <lineage>
        <taxon>Bacteria</taxon>
        <taxon>Bacillati</taxon>
        <taxon>Bacillota</taxon>
        <taxon>Clostridia</taxon>
        <taxon>Eubacteriales</taxon>
        <taxon>Oscillospiraceae</taxon>
        <taxon>Hydrogenoanaerobacterium</taxon>
    </lineage>
</organism>
<dbReference type="EMBL" id="JACSNR010000005">
    <property type="protein sequence ID" value="MBM6923188.1"/>
    <property type="molecule type" value="Genomic_DNA"/>
</dbReference>
<evidence type="ECO:0008006" key="3">
    <source>
        <dbReference type="Google" id="ProtNLM"/>
    </source>
</evidence>
<gene>
    <name evidence="1" type="ORF">H9X81_05725</name>
</gene>
<name>A0ABS2GNW9_9FIRM</name>
<comment type="caution">
    <text evidence="1">The sequence shown here is derived from an EMBL/GenBank/DDBJ whole genome shotgun (WGS) entry which is preliminary data.</text>
</comment>
<sequence length="140" mass="15599">MEIQNTAAKSCENLAATAVEYAASLGKVLDYTPASVSVLDEILQIYHEDIHHSEPTEDQVYSVALIFGAYLGECIRLSVPQDSGCQWVIVEGEPVLDQMGVRFGPVSKVYRRLTNCEEESLIPYFHVVAGFVRERPEFDS</sequence>
<dbReference type="RefSeq" id="WP_177503311.1">
    <property type="nucleotide sequence ID" value="NZ_JACSNR010000005.1"/>
</dbReference>
<accession>A0ABS2GNW9</accession>